<feature type="transmembrane region" description="Helical" evidence="2">
    <location>
        <begin position="134"/>
        <end position="153"/>
    </location>
</feature>
<evidence type="ECO:0000256" key="2">
    <source>
        <dbReference type="SAM" id="Phobius"/>
    </source>
</evidence>
<dbReference type="GeneID" id="19120573"/>
<feature type="compositionally biased region" description="Polar residues" evidence="1">
    <location>
        <begin position="29"/>
        <end position="38"/>
    </location>
</feature>
<sequence>MCWGAAAAEEGGGGGGSGSGRGSGSSGGFNTQSNSASVETLGRRTPSTAAHGPLTAGRSPPPGTSDEWPSAVGGWAPGINCSFKRPPTGCALFLSASARKHDAGSHTVDPAHRPGGRTPAACCSSGLVGQVGLLFHRVAILSVAIIIAIIMITPTTTTTTTISIPISANVAADS</sequence>
<dbReference type="AlphaFoldDB" id="W6ZJZ8"/>
<evidence type="ECO:0000313" key="4">
    <source>
        <dbReference type="Proteomes" id="UP000054032"/>
    </source>
</evidence>
<gene>
    <name evidence="3" type="ORF">COCMIDRAFT_24328</name>
</gene>
<keyword evidence="2" id="KW-0472">Membrane</keyword>
<dbReference type="EMBL" id="KI963948">
    <property type="protein sequence ID" value="EUC47769.1"/>
    <property type="molecule type" value="Genomic_DNA"/>
</dbReference>
<dbReference type="RefSeq" id="XP_007685660.1">
    <property type="nucleotide sequence ID" value="XM_007687470.1"/>
</dbReference>
<proteinExistence type="predicted"/>
<protein>
    <submittedName>
        <fullName evidence="3">Uncharacterized protein</fullName>
    </submittedName>
</protein>
<keyword evidence="2" id="KW-1133">Transmembrane helix</keyword>
<organism evidence="3 4">
    <name type="scientific">Bipolaris oryzae ATCC 44560</name>
    <dbReference type="NCBI Taxonomy" id="930090"/>
    <lineage>
        <taxon>Eukaryota</taxon>
        <taxon>Fungi</taxon>
        <taxon>Dikarya</taxon>
        <taxon>Ascomycota</taxon>
        <taxon>Pezizomycotina</taxon>
        <taxon>Dothideomycetes</taxon>
        <taxon>Pleosporomycetidae</taxon>
        <taxon>Pleosporales</taxon>
        <taxon>Pleosporineae</taxon>
        <taxon>Pleosporaceae</taxon>
        <taxon>Bipolaris</taxon>
    </lineage>
</organism>
<feature type="region of interest" description="Disordered" evidence="1">
    <location>
        <begin position="1"/>
        <end position="71"/>
    </location>
</feature>
<evidence type="ECO:0000256" key="1">
    <source>
        <dbReference type="SAM" id="MobiDB-lite"/>
    </source>
</evidence>
<feature type="compositionally biased region" description="Gly residues" evidence="1">
    <location>
        <begin position="10"/>
        <end position="27"/>
    </location>
</feature>
<keyword evidence="2" id="KW-0812">Transmembrane</keyword>
<keyword evidence="4" id="KW-1185">Reference proteome</keyword>
<reference evidence="3 4" key="1">
    <citation type="journal article" date="2013" name="PLoS Genet.">
        <title>Comparative genome structure, secondary metabolite, and effector coding capacity across Cochliobolus pathogens.</title>
        <authorList>
            <person name="Condon B.J."/>
            <person name="Leng Y."/>
            <person name="Wu D."/>
            <person name="Bushley K.E."/>
            <person name="Ohm R.A."/>
            <person name="Otillar R."/>
            <person name="Martin J."/>
            <person name="Schackwitz W."/>
            <person name="Grimwood J."/>
            <person name="MohdZainudin N."/>
            <person name="Xue C."/>
            <person name="Wang R."/>
            <person name="Manning V.A."/>
            <person name="Dhillon B."/>
            <person name="Tu Z.J."/>
            <person name="Steffenson B.J."/>
            <person name="Salamov A."/>
            <person name="Sun H."/>
            <person name="Lowry S."/>
            <person name="LaButti K."/>
            <person name="Han J."/>
            <person name="Copeland A."/>
            <person name="Lindquist E."/>
            <person name="Barry K."/>
            <person name="Schmutz J."/>
            <person name="Baker S.E."/>
            <person name="Ciuffetti L.M."/>
            <person name="Grigoriev I.V."/>
            <person name="Zhong S."/>
            <person name="Turgeon B.G."/>
        </authorList>
    </citation>
    <scope>NUCLEOTIDE SEQUENCE [LARGE SCALE GENOMIC DNA]</scope>
    <source>
        <strain evidence="3 4">ATCC 44560</strain>
    </source>
</reference>
<accession>W6ZJZ8</accession>
<dbReference type="Proteomes" id="UP000054032">
    <property type="component" value="Unassembled WGS sequence"/>
</dbReference>
<name>W6ZJZ8_COCMI</name>
<dbReference type="HOGENOM" id="CLU_1539756_0_0_1"/>
<evidence type="ECO:0000313" key="3">
    <source>
        <dbReference type="EMBL" id="EUC47769.1"/>
    </source>
</evidence>
<dbReference type="KEGG" id="bor:COCMIDRAFT_24328"/>